<evidence type="ECO:0000313" key="2">
    <source>
        <dbReference type="EMBL" id="KRL68451.1"/>
    </source>
</evidence>
<dbReference type="eggNOG" id="COG3152">
    <property type="taxonomic scope" value="Bacteria"/>
</dbReference>
<name>A0A0R1SQ30_9LACO</name>
<organism evidence="2 3">
    <name type="scientific">Companilactobacillus versmoldensis DSM 14857 = KCTC 3814</name>
    <dbReference type="NCBI Taxonomy" id="1423815"/>
    <lineage>
        <taxon>Bacteria</taxon>
        <taxon>Bacillati</taxon>
        <taxon>Bacillota</taxon>
        <taxon>Bacilli</taxon>
        <taxon>Lactobacillales</taxon>
        <taxon>Lactobacillaceae</taxon>
        <taxon>Companilactobacillus</taxon>
    </lineage>
</organism>
<evidence type="ECO:0000313" key="3">
    <source>
        <dbReference type="Proteomes" id="UP000051647"/>
    </source>
</evidence>
<comment type="caution">
    <text evidence="2">The sequence shown here is derived from an EMBL/GenBank/DDBJ whole genome shotgun (WGS) entry which is preliminary data.</text>
</comment>
<gene>
    <name evidence="2" type="ORF">FC27_GL000149</name>
</gene>
<dbReference type="AlphaFoldDB" id="A0A0R1SQ30"/>
<proteinExistence type="predicted"/>
<dbReference type="Proteomes" id="UP000051647">
    <property type="component" value="Unassembled WGS sequence"/>
</dbReference>
<keyword evidence="3" id="KW-1185">Reference proteome</keyword>
<dbReference type="EMBL" id="AZFA01000001">
    <property type="protein sequence ID" value="KRL68451.1"/>
    <property type="molecule type" value="Genomic_DNA"/>
</dbReference>
<accession>A0A0R1SQ30</accession>
<sequence length="209" mass="23539">MNVPKDVNNSVKNSDNSSEAPKNKKIKIEDSAKKTSEITEKPKSSFNGNSLNIDDKKVGVIDYKEFPVTLTDSSWQNASMKINSVKVFKIEPYEYDDTSKAKAQGMVIINMDISAYRDISTYPEQGTLITNDGQQSDGAFFFIKGFKNDLDGDIGKGVHKQGDLFFPIDKLTSISDLTKIRLQFDASYETDDEDDEDYSHDYDINLELK</sequence>
<dbReference type="PATRIC" id="fig|1423815.3.peg.150"/>
<dbReference type="STRING" id="1423815.FC27_GL000149"/>
<reference evidence="2 3" key="1">
    <citation type="journal article" date="2015" name="Genome Announc.">
        <title>Expanding the biotechnology potential of lactobacilli through comparative genomics of 213 strains and associated genera.</title>
        <authorList>
            <person name="Sun Z."/>
            <person name="Harris H.M."/>
            <person name="McCann A."/>
            <person name="Guo C."/>
            <person name="Argimon S."/>
            <person name="Zhang W."/>
            <person name="Yang X."/>
            <person name="Jeffery I.B."/>
            <person name="Cooney J.C."/>
            <person name="Kagawa T.F."/>
            <person name="Liu W."/>
            <person name="Song Y."/>
            <person name="Salvetti E."/>
            <person name="Wrobel A."/>
            <person name="Rasinkangas P."/>
            <person name="Parkhill J."/>
            <person name="Rea M.C."/>
            <person name="O'Sullivan O."/>
            <person name="Ritari J."/>
            <person name="Douillard F.P."/>
            <person name="Paul Ross R."/>
            <person name="Yang R."/>
            <person name="Briner A.E."/>
            <person name="Felis G.E."/>
            <person name="de Vos W.M."/>
            <person name="Barrangou R."/>
            <person name="Klaenhammer T.R."/>
            <person name="Caufield P.W."/>
            <person name="Cui Y."/>
            <person name="Zhang H."/>
            <person name="O'Toole P.W."/>
        </authorList>
    </citation>
    <scope>NUCLEOTIDE SEQUENCE [LARGE SCALE GENOMIC DNA]</scope>
    <source>
        <strain evidence="2 3">DSM 14857</strain>
    </source>
</reference>
<protein>
    <submittedName>
        <fullName evidence="2">Prophage pi3 protein 59</fullName>
    </submittedName>
</protein>
<feature type="compositionally biased region" description="Basic and acidic residues" evidence="1">
    <location>
        <begin position="26"/>
        <end position="43"/>
    </location>
</feature>
<evidence type="ECO:0000256" key="1">
    <source>
        <dbReference type="SAM" id="MobiDB-lite"/>
    </source>
</evidence>
<feature type="compositionally biased region" description="Low complexity" evidence="1">
    <location>
        <begin position="1"/>
        <end position="18"/>
    </location>
</feature>
<feature type="region of interest" description="Disordered" evidence="1">
    <location>
        <begin position="1"/>
        <end position="49"/>
    </location>
</feature>